<comment type="caution">
    <text evidence="1">The sequence shown here is derived from an EMBL/GenBank/DDBJ whole genome shotgun (WGS) entry which is preliminary data.</text>
</comment>
<accession>A0AAE0SHQ6</accession>
<proteinExistence type="predicted"/>
<evidence type="ECO:0000313" key="1">
    <source>
        <dbReference type="EMBL" id="KAK3592134.1"/>
    </source>
</evidence>
<dbReference type="AlphaFoldDB" id="A0AAE0SHQ6"/>
<reference evidence="1" key="3">
    <citation type="submission" date="2023-05" db="EMBL/GenBank/DDBJ databases">
        <authorList>
            <person name="Smith C.H."/>
        </authorList>
    </citation>
    <scope>NUCLEOTIDE SEQUENCE</scope>
    <source>
        <strain evidence="1">CHS0354</strain>
        <tissue evidence="1">Mantle</tissue>
    </source>
</reference>
<reference evidence="1" key="2">
    <citation type="journal article" date="2021" name="Genome Biol. Evol.">
        <title>Developing a high-quality reference genome for a parasitic bivalve with doubly uniparental inheritance (Bivalvia: Unionida).</title>
        <authorList>
            <person name="Smith C.H."/>
        </authorList>
    </citation>
    <scope>NUCLEOTIDE SEQUENCE</scope>
    <source>
        <strain evidence="1">CHS0354</strain>
        <tissue evidence="1">Mantle</tissue>
    </source>
</reference>
<protein>
    <submittedName>
        <fullName evidence="1">Uncharacterized protein</fullName>
    </submittedName>
</protein>
<organism evidence="1 2">
    <name type="scientific">Potamilus streckersoni</name>
    <dbReference type="NCBI Taxonomy" id="2493646"/>
    <lineage>
        <taxon>Eukaryota</taxon>
        <taxon>Metazoa</taxon>
        <taxon>Spiralia</taxon>
        <taxon>Lophotrochozoa</taxon>
        <taxon>Mollusca</taxon>
        <taxon>Bivalvia</taxon>
        <taxon>Autobranchia</taxon>
        <taxon>Heteroconchia</taxon>
        <taxon>Palaeoheterodonta</taxon>
        <taxon>Unionida</taxon>
        <taxon>Unionoidea</taxon>
        <taxon>Unionidae</taxon>
        <taxon>Ambleminae</taxon>
        <taxon>Lampsilini</taxon>
        <taxon>Potamilus</taxon>
    </lineage>
</organism>
<gene>
    <name evidence="1" type="ORF">CHS0354_019422</name>
</gene>
<dbReference type="EMBL" id="JAEAOA010001195">
    <property type="protein sequence ID" value="KAK3592134.1"/>
    <property type="molecule type" value="Genomic_DNA"/>
</dbReference>
<dbReference type="Proteomes" id="UP001195483">
    <property type="component" value="Unassembled WGS sequence"/>
</dbReference>
<sequence>MNLISKFTFLHIRIILHSEMMTENLASGDRDDMCDCSVEQHYATLSAIAPYKINEYVRTMKGVYYCVLETRYFVPGTCPDLPSQYPLANHGQRCIRLTIVNSFSDKSWSTLLPTIHGQSCFRSIMVNPASGQSRTNYFRPTIVNAFSSILLSTMLSANYVNAASWQPKSTLLTLIIITNITASTQQELFATKLLALHYSQFGTHYMRQKRLLLIKEWRAFIKLDTNYTATCSWILVKMVKYYEQASSMLCCLAVNLLSDKCR</sequence>
<keyword evidence="2" id="KW-1185">Reference proteome</keyword>
<evidence type="ECO:0000313" key="2">
    <source>
        <dbReference type="Proteomes" id="UP001195483"/>
    </source>
</evidence>
<name>A0AAE0SHQ6_9BIVA</name>
<reference evidence="1" key="1">
    <citation type="journal article" date="2021" name="Genome Biol. Evol.">
        <title>A High-Quality Reference Genome for a Parasitic Bivalve with Doubly Uniparental Inheritance (Bivalvia: Unionida).</title>
        <authorList>
            <person name="Smith C.H."/>
        </authorList>
    </citation>
    <scope>NUCLEOTIDE SEQUENCE</scope>
    <source>
        <strain evidence="1">CHS0354</strain>
    </source>
</reference>